<sequence length="279" mass="30065">MPRPRLSLFVFYLLAFALSWTVWYPLVAFRLGYGPPASAGFHLLGSLGPAFAAVLVSLLPFSPIAFRTLLARLSWRRTSLRGLAFAIGLPVTIGLAGLFAQAQFSGSPMSFDGVTRSREFPELTGLMVMAASVLFYGFGEEIGWRGYALPVINRRLDGLSSALVMTLPWALWHIPLLLSSPTYQSLGMAGLAGWVVSLATGSVMLTYLFHLSGRSLIVVAIFHAFIDLAMTNSAVQPIGTQAMGALVTLVGIAAAFGCRHIAKDAFWPRSEDGAPARRI</sequence>
<dbReference type="PANTHER" id="PTHR35797">
    <property type="entry name" value="PROTEASE-RELATED"/>
    <property type="match status" value="1"/>
</dbReference>
<dbReference type="GO" id="GO:0008237">
    <property type="term" value="F:metallopeptidase activity"/>
    <property type="evidence" value="ECO:0007669"/>
    <property type="project" value="UniProtKB-KW"/>
</dbReference>
<dbReference type="GO" id="GO:0080120">
    <property type="term" value="P:CAAX-box protein maturation"/>
    <property type="evidence" value="ECO:0007669"/>
    <property type="project" value="UniProtKB-ARBA"/>
</dbReference>
<feature type="transmembrane region" description="Helical" evidence="1">
    <location>
        <begin position="241"/>
        <end position="262"/>
    </location>
</feature>
<comment type="caution">
    <text evidence="3">The sequence shown here is derived from an EMBL/GenBank/DDBJ whole genome shotgun (WGS) entry which is preliminary data.</text>
</comment>
<dbReference type="AlphaFoldDB" id="A0A7Y0AWL9"/>
<dbReference type="EMBL" id="JABBGK010000002">
    <property type="protein sequence ID" value="NML74829.1"/>
    <property type="molecule type" value="Genomic_DNA"/>
</dbReference>
<keyword evidence="3" id="KW-0645">Protease</keyword>
<keyword evidence="3" id="KW-0378">Hydrolase</keyword>
<dbReference type="Proteomes" id="UP000541470">
    <property type="component" value="Unassembled WGS sequence"/>
</dbReference>
<dbReference type="InterPro" id="IPR042150">
    <property type="entry name" value="MmRce1-like"/>
</dbReference>
<accession>A0A7Y0AWL9</accession>
<feature type="transmembrane region" description="Helical" evidence="1">
    <location>
        <begin position="82"/>
        <end position="100"/>
    </location>
</feature>
<keyword evidence="4" id="KW-1185">Reference proteome</keyword>
<feature type="transmembrane region" description="Helical" evidence="1">
    <location>
        <begin position="7"/>
        <end position="27"/>
    </location>
</feature>
<evidence type="ECO:0000313" key="3">
    <source>
        <dbReference type="EMBL" id="NML74829.1"/>
    </source>
</evidence>
<evidence type="ECO:0000259" key="2">
    <source>
        <dbReference type="Pfam" id="PF02517"/>
    </source>
</evidence>
<protein>
    <submittedName>
        <fullName evidence="3">CPBP family intramembrane metalloprotease</fullName>
    </submittedName>
</protein>
<dbReference type="PANTHER" id="PTHR35797:SF1">
    <property type="entry name" value="PROTEASE"/>
    <property type="match status" value="1"/>
</dbReference>
<feature type="domain" description="CAAX prenyl protease 2/Lysostaphin resistance protein A-like" evidence="2">
    <location>
        <begin position="126"/>
        <end position="228"/>
    </location>
</feature>
<dbReference type="RefSeq" id="WP_169590669.1">
    <property type="nucleotide sequence ID" value="NZ_JABBGK010000002.1"/>
</dbReference>
<proteinExistence type="predicted"/>
<evidence type="ECO:0000313" key="4">
    <source>
        <dbReference type="Proteomes" id="UP000541470"/>
    </source>
</evidence>
<dbReference type="InterPro" id="IPR003675">
    <property type="entry name" value="Rce1/LyrA-like_dom"/>
</dbReference>
<evidence type="ECO:0000256" key="1">
    <source>
        <dbReference type="SAM" id="Phobius"/>
    </source>
</evidence>
<keyword evidence="1" id="KW-0472">Membrane</keyword>
<organism evidence="3 4">
    <name type="scientific">Rhizobium terricola</name>
    <dbReference type="NCBI Taxonomy" id="2728849"/>
    <lineage>
        <taxon>Bacteria</taxon>
        <taxon>Pseudomonadati</taxon>
        <taxon>Pseudomonadota</taxon>
        <taxon>Alphaproteobacteria</taxon>
        <taxon>Hyphomicrobiales</taxon>
        <taxon>Rhizobiaceae</taxon>
        <taxon>Rhizobium/Agrobacterium group</taxon>
        <taxon>Rhizobium</taxon>
    </lineage>
</organism>
<dbReference type="GO" id="GO:0004175">
    <property type="term" value="F:endopeptidase activity"/>
    <property type="evidence" value="ECO:0007669"/>
    <property type="project" value="UniProtKB-ARBA"/>
</dbReference>
<keyword evidence="3" id="KW-0482">Metalloprotease</keyword>
<feature type="transmembrane region" description="Helical" evidence="1">
    <location>
        <begin position="159"/>
        <end position="179"/>
    </location>
</feature>
<keyword evidence="1" id="KW-1133">Transmembrane helix</keyword>
<reference evidence="3 4" key="1">
    <citation type="submission" date="2020-04" db="EMBL/GenBank/DDBJ databases">
        <title>Rhizobium sp. S-51 isolated from soil.</title>
        <authorList>
            <person name="Dahal R.H."/>
        </authorList>
    </citation>
    <scope>NUCLEOTIDE SEQUENCE [LARGE SCALE GENOMIC DNA]</scope>
    <source>
        <strain evidence="3 4">S-51</strain>
    </source>
</reference>
<dbReference type="GO" id="GO:0006508">
    <property type="term" value="P:proteolysis"/>
    <property type="evidence" value="ECO:0007669"/>
    <property type="project" value="UniProtKB-KW"/>
</dbReference>
<dbReference type="Pfam" id="PF02517">
    <property type="entry name" value="Rce1-like"/>
    <property type="match status" value="1"/>
</dbReference>
<feature type="transmembrane region" description="Helical" evidence="1">
    <location>
        <begin position="47"/>
        <end position="70"/>
    </location>
</feature>
<feature type="transmembrane region" description="Helical" evidence="1">
    <location>
        <begin position="191"/>
        <end position="209"/>
    </location>
</feature>
<feature type="transmembrane region" description="Helical" evidence="1">
    <location>
        <begin position="120"/>
        <end position="138"/>
    </location>
</feature>
<feature type="transmembrane region" description="Helical" evidence="1">
    <location>
        <begin position="216"/>
        <end position="235"/>
    </location>
</feature>
<gene>
    <name evidence="3" type="ORF">HHL25_11900</name>
</gene>
<keyword evidence="1" id="KW-0812">Transmembrane</keyword>
<name>A0A7Y0AWL9_9HYPH</name>